<dbReference type="InterPro" id="IPR048682">
    <property type="entry name" value="COG4"/>
</dbReference>
<evidence type="ECO:0000313" key="2">
    <source>
        <dbReference type="EMBL" id="CDF32551.1"/>
    </source>
</evidence>
<dbReference type="InterPro" id="IPR048684">
    <property type="entry name" value="COG4_C"/>
</dbReference>
<dbReference type="PhylomeDB" id="R7Q5B6"/>
<accession>R7Q5B6</accession>
<dbReference type="Pfam" id="PF08318">
    <property type="entry name" value="COG4_m"/>
    <property type="match status" value="1"/>
</dbReference>
<dbReference type="SMART" id="SM00762">
    <property type="entry name" value="Cog4"/>
    <property type="match status" value="1"/>
</dbReference>
<dbReference type="OrthoDB" id="47059at2759"/>
<dbReference type="EMBL" id="HG001512">
    <property type="protein sequence ID" value="CDF32551.1"/>
    <property type="molecule type" value="Genomic_DNA"/>
</dbReference>
<reference evidence="3" key="1">
    <citation type="journal article" date="2013" name="Proc. Natl. Acad. Sci. U.S.A.">
        <title>Genome structure and metabolic features in the red seaweed Chondrus crispus shed light on evolution of the Archaeplastida.</title>
        <authorList>
            <person name="Collen J."/>
            <person name="Porcel B."/>
            <person name="Carre W."/>
            <person name="Ball S.G."/>
            <person name="Chaparro C."/>
            <person name="Tonon T."/>
            <person name="Barbeyron T."/>
            <person name="Michel G."/>
            <person name="Noel B."/>
            <person name="Valentin K."/>
            <person name="Elias M."/>
            <person name="Artiguenave F."/>
            <person name="Arun A."/>
            <person name="Aury J.M."/>
            <person name="Barbosa-Neto J.F."/>
            <person name="Bothwell J.H."/>
            <person name="Bouget F.Y."/>
            <person name="Brillet L."/>
            <person name="Cabello-Hurtado F."/>
            <person name="Capella-Gutierrez S."/>
            <person name="Charrier B."/>
            <person name="Cladiere L."/>
            <person name="Cock J.M."/>
            <person name="Coelho S.M."/>
            <person name="Colleoni C."/>
            <person name="Czjzek M."/>
            <person name="Da Silva C."/>
            <person name="Delage L."/>
            <person name="Denoeud F."/>
            <person name="Deschamps P."/>
            <person name="Dittami S.M."/>
            <person name="Gabaldon T."/>
            <person name="Gachon C.M."/>
            <person name="Groisillier A."/>
            <person name="Herve C."/>
            <person name="Jabbari K."/>
            <person name="Katinka M."/>
            <person name="Kloareg B."/>
            <person name="Kowalczyk N."/>
            <person name="Labadie K."/>
            <person name="Leblanc C."/>
            <person name="Lopez P.J."/>
            <person name="McLachlan D.H."/>
            <person name="Meslet-Cladiere L."/>
            <person name="Moustafa A."/>
            <person name="Nehr Z."/>
            <person name="Nyvall Collen P."/>
            <person name="Panaud O."/>
            <person name="Partensky F."/>
            <person name="Poulain J."/>
            <person name="Rensing S.A."/>
            <person name="Rousvoal S."/>
            <person name="Samson G."/>
            <person name="Symeonidi A."/>
            <person name="Weissenbach J."/>
            <person name="Zambounis A."/>
            <person name="Wincker P."/>
            <person name="Boyen C."/>
        </authorList>
    </citation>
    <scope>NUCLEOTIDE SEQUENCE [LARGE SCALE GENOMIC DNA]</scope>
    <source>
        <strain evidence="3">cv. Stackhouse</strain>
    </source>
</reference>
<dbReference type="AlphaFoldDB" id="R7Q5B6"/>
<dbReference type="InterPro" id="IPR013167">
    <property type="entry name" value="COG4_M"/>
</dbReference>
<feature type="domain" description="COG4 transport protein middle alpha-helical bundle" evidence="1">
    <location>
        <begin position="2"/>
        <end position="252"/>
    </location>
</feature>
<dbReference type="STRING" id="2769.R7Q5B6"/>
<gene>
    <name evidence="2" type="ORF">CHC_T00001511001</name>
</gene>
<evidence type="ECO:0000259" key="1">
    <source>
        <dbReference type="SMART" id="SM00762"/>
    </source>
</evidence>
<dbReference type="GeneID" id="17319931"/>
<protein>
    <recommendedName>
        <fullName evidence="1">COG4 transport protein middle alpha-helical bundle domain-containing protein</fullName>
    </recommendedName>
</protein>
<dbReference type="RefSeq" id="XP_005712216.1">
    <property type="nucleotide sequence ID" value="XM_005712159.1"/>
</dbReference>
<proteinExistence type="predicted"/>
<dbReference type="Gramene" id="CDF32551">
    <property type="protein sequence ID" value="CDF32551"/>
    <property type="gene ID" value="CHC_T00001511001"/>
</dbReference>
<evidence type="ECO:0000313" key="3">
    <source>
        <dbReference type="Proteomes" id="UP000012073"/>
    </source>
</evidence>
<dbReference type="Pfam" id="PF20662">
    <property type="entry name" value="COG4_C"/>
    <property type="match status" value="1"/>
</dbReference>
<keyword evidence="3" id="KW-1185">Reference proteome</keyword>
<dbReference type="Proteomes" id="UP000012073">
    <property type="component" value="Unassembled WGS sequence"/>
</dbReference>
<sequence>MDSYEDVRELLLDGQGDPGTGVDEPHIVALARLFEGVAAFVHDCQPQLVPLFGREAMVCLITELQAECDSCSDRILTRYKETKHMQDVLHALRSETANARDLDALLNEITLLSQRMSAYFDFLNRKGNDVSEIDAENTDEGQQSQKISDAIKEKLADCSLANFRRELAGYYNSIESYVMRENARLAIQIDESNGDDADTSTAVDDFFFVMQKCFQRAFAFGDTDAEVLRAILQQVSQCLMNDLLAYMRRRLRETETALEKALGGSAAMSSLPTAAFTVSYLTELANKANISIPGGIEDGSQESDVAKYDFFVALNNAAVSGEYATRLRSNVEKAIHASPKLSTDDTSFLAAPIAQITDAARALVLASEHGVSRLASVLLTRVTSAIETSLKEASYLVGETEYSLDSDATPSFSTEVAQEIETKVLSVALEKRLTEKNWDALVRQVAEWYANKVESVIFLPPIGSTATVKPFNAFGGLRADRDVRAISAYFSGKSRRSTVRDVFGRLSQLAMVVNLERPAEIYDIWGPNAGGMTWRLAPGEVRRTLSLRKDFNEDAVRALKL</sequence>
<dbReference type="KEGG" id="ccp:CHC_T00001511001"/>
<dbReference type="PANTHER" id="PTHR24016:SF0">
    <property type="entry name" value="CONSERVED OLIGOMERIC GOLGI COMPLEX SUBUNIT 4"/>
    <property type="match status" value="1"/>
</dbReference>
<dbReference type="PANTHER" id="PTHR24016">
    <property type="entry name" value="CONSERVED OLIGOMERIC GOLGI COMPLEX SUBUNIT 4"/>
    <property type="match status" value="1"/>
</dbReference>
<dbReference type="Gene3D" id="1.20.58.1970">
    <property type="match status" value="1"/>
</dbReference>
<organism evidence="2 3">
    <name type="scientific">Chondrus crispus</name>
    <name type="common">Carrageen Irish moss</name>
    <name type="synonym">Polymorpha crispa</name>
    <dbReference type="NCBI Taxonomy" id="2769"/>
    <lineage>
        <taxon>Eukaryota</taxon>
        <taxon>Rhodophyta</taxon>
        <taxon>Florideophyceae</taxon>
        <taxon>Rhodymeniophycidae</taxon>
        <taxon>Gigartinales</taxon>
        <taxon>Gigartinaceae</taxon>
        <taxon>Chondrus</taxon>
    </lineage>
</organism>
<dbReference type="OMA" id="RASECQQ"/>
<name>R7Q5B6_CHOCR</name>
<dbReference type="Gene3D" id="1.10.287.1060">
    <property type="entry name" value="ESAT-6-like"/>
    <property type="match status" value="1"/>
</dbReference>